<dbReference type="InterPro" id="IPR013557">
    <property type="entry name" value="AntA/B_antirep"/>
</dbReference>
<proteinExistence type="predicted"/>
<dbReference type="PATRIC" id="fig|1796491.3.peg.3636"/>
<name>A0A139BNQ8_9PROT</name>
<sequence length="189" mass="21199">MTGQEFAAWIMELIEKYSFVAGAGERPRRGYFQSGNNSKGGRQAIDYHLTLDTAKELAMVESNDKGRQARKYFIECEWKVLEVASGTKQPQLENQLPAIVEKACDFASWRLANENQQHTMTLVGSAAHPGDEELSRNIAFLIKKRLYARLAVIAKDLLRKNTQAEAVSDLILRWSPTKNSGSRNLPDVG</sequence>
<feature type="domain" description="AntA/AntB antirepressor" evidence="1">
    <location>
        <begin position="3"/>
        <end position="63"/>
    </location>
</feature>
<accession>A0A139BNQ8</accession>
<evidence type="ECO:0000313" key="2">
    <source>
        <dbReference type="EMBL" id="KXS30568.1"/>
    </source>
</evidence>
<gene>
    <name evidence="2" type="ORF">AWT59_3311</name>
</gene>
<evidence type="ECO:0000259" key="1">
    <source>
        <dbReference type="Pfam" id="PF08346"/>
    </source>
</evidence>
<protein>
    <recommendedName>
        <fullName evidence="1">AntA/AntB antirepressor domain-containing protein</fullName>
    </recommendedName>
</protein>
<comment type="caution">
    <text evidence="2">The sequence shown here is derived from an EMBL/GenBank/DDBJ whole genome shotgun (WGS) entry which is preliminary data.</text>
</comment>
<dbReference type="Pfam" id="PF08346">
    <property type="entry name" value="AntA"/>
    <property type="match status" value="1"/>
</dbReference>
<dbReference type="Proteomes" id="UP000070578">
    <property type="component" value="Unassembled WGS sequence"/>
</dbReference>
<organism evidence="2 3">
    <name type="scientific">Candidatus Gallionella acididurans</name>
    <dbReference type="NCBI Taxonomy" id="1796491"/>
    <lineage>
        <taxon>Bacteria</taxon>
        <taxon>Pseudomonadati</taxon>
        <taxon>Pseudomonadota</taxon>
        <taxon>Betaproteobacteria</taxon>
        <taxon>Nitrosomonadales</taxon>
        <taxon>Gallionellaceae</taxon>
        <taxon>Gallionella</taxon>
    </lineage>
</organism>
<reference evidence="2 3" key="2">
    <citation type="submission" date="2016-03" db="EMBL/GenBank/DDBJ databases">
        <title>New uncultured bacterium of the family Gallionellaceae from acid mine drainage: description and reconstruction of genome based on metagenomic analysis of microbial community.</title>
        <authorList>
            <person name="Kadnikov V."/>
            <person name="Ivasenko D."/>
            <person name="Beletsky A."/>
            <person name="Mardanov A."/>
            <person name="Danilova E."/>
            <person name="Pimenov N."/>
            <person name="Karnachuk O."/>
            <person name="Ravin N."/>
        </authorList>
    </citation>
    <scope>NUCLEOTIDE SEQUENCE [LARGE SCALE GENOMIC DNA]</scope>
    <source>
        <strain evidence="2">ShG14-8</strain>
    </source>
</reference>
<dbReference type="EMBL" id="LSLI01000200">
    <property type="protein sequence ID" value="KXS30568.1"/>
    <property type="molecule type" value="Genomic_DNA"/>
</dbReference>
<reference evidence="2 3" key="1">
    <citation type="submission" date="2016-02" db="EMBL/GenBank/DDBJ databases">
        <authorList>
            <person name="Wen L."/>
            <person name="He K."/>
            <person name="Yang H."/>
        </authorList>
    </citation>
    <scope>NUCLEOTIDE SEQUENCE [LARGE SCALE GENOMIC DNA]</scope>
    <source>
        <strain evidence="2">ShG14-8</strain>
    </source>
</reference>
<dbReference type="AlphaFoldDB" id="A0A139BNQ8"/>
<evidence type="ECO:0000313" key="3">
    <source>
        <dbReference type="Proteomes" id="UP000070578"/>
    </source>
</evidence>